<dbReference type="EMBL" id="JAWDGP010000465">
    <property type="protein sequence ID" value="KAK3800292.1"/>
    <property type="molecule type" value="Genomic_DNA"/>
</dbReference>
<evidence type="ECO:0000313" key="1">
    <source>
        <dbReference type="EMBL" id="KAK3800292.1"/>
    </source>
</evidence>
<proteinExistence type="predicted"/>
<gene>
    <name evidence="1" type="ORF">RRG08_026007</name>
</gene>
<evidence type="ECO:0000313" key="2">
    <source>
        <dbReference type="Proteomes" id="UP001283361"/>
    </source>
</evidence>
<dbReference type="AlphaFoldDB" id="A0AAE1B7V5"/>
<accession>A0AAE1B7V5</accession>
<dbReference type="Proteomes" id="UP001283361">
    <property type="component" value="Unassembled WGS sequence"/>
</dbReference>
<organism evidence="1 2">
    <name type="scientific">Elysia crispata</name>
    <name type="common">lettuce slug</name>
    <dbReference type="NCBI Taxonomy" id="231223"/>
    <lineage>
        <taxon>Eukaryota</taxon>
        <taxon>Metazoa</taxon>
        <taxon>Spiralia</taxon>
        <taxon>Lophotrochozoa</taxon>
        <taxon>Mollusca</taxon>
        <taxon>Gastropoda</taxon>
        <taxon>Heterobranchia</taxon>
        <taxon>Euthyneura</taxon>
        <taxon>Panpulmonata</taxon>
        <taxon>Sacoglossa</taxon>
        <taxon>Placobranchoidea</taxon>
        <taxon>Plakobranchidae</taxon>
        <taxon>Elysia</taxon>
    </lineage>
</organism>
<protein>
    <submittedName>
        <fullName evidence="1">Uncharacterized protein</fullName>
    </submittedName>
</protein>
<sequence length="139" mass="15320">MSDPNVLLMGVEVTLTLLLERINSGPSRLSGLSSKPFVICRVTATCSGTNKSASSRGTQLPCPQSRLRAIVFLFSLIPCLKNKSHRGEEKGDIKRVRLKELDTSNSFCHDMKLYKSPLPSSFSSTNFPQPHPDPALLLY</sequence>
<name>A0AAE1B7V5_9GAST</name>
<keyword evidence="2" id="KW-1185">Reference proteome</keyword>
<comment type="caution">
    <text evidence="1">The sequence shown here is derived from an EMBL/GenBank/DDBJ whole genome shotgun (WGS) entry which is preliminary data.</text>
</comment>
<reference evidence="1" key="1">
    <citation type="journal article" date="2023" name="G3 (Bethesda)">
        <title>A reference genome for the long-term kleptoplast-retaining sea slug Elysia crispata morphotype clarki.</title>
        <authorList>
            <person name="Eastman K.E."/>
            <person name="Pendleton A.L."/>
            <person name="Shaikh M.A."/>
            <person name="Suttiyut T."/>
            <person name="Ogas R."/>
            <person name="Tomko P."/>
            <person name="Gavelis G."/>
            <person name="Widhalm J.R."/>
            <person name="Wisecaver J.H."/>
        </authorList>
    </citation>
    <scope>NUCLEOTIDE SEQUENCE</scope>
    <source>
        <strain evidence="1">ECLA1</strain>
    </source>
</reference>